<dbReference type="STRING" id="1033731.SAMN05444145_101244"/>
<reference evidence="2 3" key="1">
    <citation type="submission" date="2016-10" db="EMBL/GenBank/DDBJ databases">
        <authorList>
            <person name="de Groot N.N."/>
        </authorList>
    </citation>
    <scope>NUCLEOTIDE SEQUENCE [LARGE SCALE GENOMIC DNA]</scope>
    <source>
        <strain evidence="2 3">DSM 25383</strain>
    </source>
</reference>
<feature type="domain" description="Carboxymuconolactone decarboxylase-like" evidence="1">
    <location>
        <begin position="288"/>
        <end position="366"/>
    </location>
</feature>
<dbReference type="SUPFAM" id="SSF51182">
    <property type="entry name" value="RmlC-like cupins"/>
    <property type="match status" value="1"/>
</dbReference>
<dbReference type="CDD" id="cd02233">
    <property type="entry name" value="cupin_HNL-like"/>
    <property type="match status" value="1"/>
</dbReference>
<feature type="domain" description="Carboxymuconolactone decarboxylase-like" evidence="1">
    <location>
        <begin position="147"/>
        <end position="231"/>
    </location>
</feature>
<proteinExistence type="predicted"/>
<evidence type="ECO:0000259" key="1">
    <source>
        <dbReference type="Pfam" id="PF02627"/>
    </source>
</evidence>
<protein>
    <submittedName>
        <fullName evidence="2">4-carboxymuconolactone decarboxylase</fullName>
    </submittedName>
</protein>
<gene>
    <name evidence="2" type="ORF">SAMN05444145_101244</name>
</gene>
<dbReference type="InterPro" id="IPR047263">
    <property type="entry name" value="HNL-like_cupin"/>
</dbReference>
<dbReference type="SUPFAM" id="SSF69118">
    <property type="entry name" value="AhpD-like"/>
    <property type="match status" value="1"/>
</dbReference>
<name>A0A1H3XLA4_9BACT</name>
<dbReference type="PANTHER" id="PTHR33570:SF2">
    <property type="entry name" value="CARBOXYMUCONOLACTONE DECARBOXYLASE-LIKE DOMAIN-CONTAINING PROTEIN"/>
    <property type="match status" value="1"/>
</dbReference>
<organism evidence="2 3">
    <name type="scientific">Alistipes timonensis JC136</name>
    <dbReference type="NCBI Taxonomy" id="1033731"/>
    <lineage>
        <taxon>Bacteria</taxon>
        <taxon>Pseudomonadati</taxon>
        <taxon>Bacteroidota</taxon>
        <taxon>Bacteroidia</taxon>
        <taxon>Bacteroidales</taxon>
        <taxon>Rikenellaceae</taxon>
        <taxon>Alistipes</taxon>
    </lineage>
</organism>
<dbReference type="OrthoDB" id="9802489at2"/>
<sequence>MFPLGEPLPEQFSKYFIGQAWRAPLTTNRVLNVPVSNITFSPGCRNNWHSHTGGQLLIAVGGRGYYQEKGQPARELLPGDVVEIAPDVVHWHGAAPDNWFSHLAVECNPAINVNTWLEPVDDAQYSAATASRQAFWEGIPVDKAKDPELFEIFDIFALGEVSGHGGLDARTRLICVLASNVASQGHAAFRATLDAALGAGVTPVEVKEVVYQAVPYIGMAKAADFVGIANEVLEARGTTLPLEGQSTTTPADRFDKGLAVQRSIFGAEHIDAMRASAPENQKHIQQCLSDNCFGDFLTRKGLDVKMRELVTFSLLVSLGGCEPQVKGHIAGNVNVGNDKAVLLAVVTQLLPWIGYPRTLNAIGCLNEVLPEN</sequence>
<dbReference type="Proteomes" id="UP000183253">
    <property type="component" value="Unassembled WGS sequence"/>
</dbReference>
<dbReference type="EMBL" id="FNRI01000001">
    <property type="protein sequence ID" value="SDZ99721.1"/>
    <property type="molecule type" value="Genomic_DNA"/>
</dbReference>
<dbReference type="InterPro" id="IPR003779">
    <property type="entry name" value="CMD-like"/>
</dbReference>
<evidence type="ECO:0000313" key="3">
    <source>
        <dbReference type="Proteomes" id="UP000183253"/>
    </source>
</evidence>
<dbReference type="InterPro" id="IPR014710">
    <property type="entry name" value="RmlC-like_jellyroll"/>
</dbReference>
<dbReference type="GO" id="GO:0051920">
    <property type="term" value="F:peroxiredoxin activity"/>
    <property type="evidence" value="ECO:0007669"/>
    <property type="project" value="InterPro"/>
</dbReference>
<dbReference type="PANTHER" id="PTHR33570">
    <property type="entry name" value="4-CARBOXYMUCONOLACTONE DECARBOXYLASE FAMILY PROTEIN"/>
    <property type="match status" value="1"/>
</dbReference>
<keyword evidence="3" id="KW-1185">Reference proteome</keyword>
<evidence type="ECO:0000313" key="2">
    <source>
        <dbReference type="EMBL" id="SDZ99721.1"/>
    </source>
</evidence>
<dbReference type="Pfam" id="PF02627">
    <property type="entry name" value="CMD"/>
    <property type="match status" value="2"/>
</dbReference>
<dbReference type="Gene3D" id="2.60.120.10">
    <property type="entry name" value="Jelly Rolls"/>
    <property type="match status" value="1"/>
</dbReference>
<dbReference type="InterPro" id="IPR052512">
    <property type="entry name" value="4CMD/NDH-1_regulator"/>
</dbReference>
<accession>A0A1H3XLA4</accession>
<dbReference type="InterPro" id="IPR011051">
    <property type="entry name" value="RmlC_Cupin_sf"/>
</dbReference>
<dbReference type="Gene3D" id="1.20.1290.10">
    <property type="entry name" value="AhpD-like"/>
    <property type="match status" value="1"/>
</dbReference>
<dbReference type="InterPro" id="IPR029032">
    <property type="entry name" value="AhpD-like"/>
</dbReference>
<dbReference type="AlphaFoldDB" id="A0A1H3XLA4"/>